<keyword evidence="3 9" id="KW-0808">Transferase</keyword>
<evidence type="ECO:0000256" key="1">
    <source>
        <dbReference type="ARBA" id="ARBA00005970"/>
    </source>
</evidence>
<dbReference type="PANTHER" id="PTHR11236:SF18">
    <property type="entry name" value="AMINODEOXYCHORISMATE SYNTHASE"/>
    <property type="match status" value="1"/>
</dbReference>
<dbReference type="GO" id="GO:0009396">
    <property type="term" value="P:folic acid-containing compound biosynthetic process"/>
    <property type="evidence" value="ECO:0007669"/>
    <property type="project" value="InterPro"/>
</dbReference>
<sequence>MRTLIVDNYDSFTYNLAHYLAEANGEQCEVIRNDDPSFRLQGLQYFDNVVLSPGPGHPERASDFGIGADIVQYADLPLLGVCLGHQGLCSAYGGKVGPAPEVRHGRLSPVVHGGESLFAGVPSPFSVVRYHSLVVVELPDDLVADAWTPDGVLMAVHHRNRPQWGVQFHPESICTAYGDRMLRNFTDLTRQWQRTTGRRARLPRQRRRSTVPDRTPPSARFRVVVEELEGWCDPERVFDQFFRCSEYSFWLDSSLSDGANGRFSFMGDAAGRLARVAEADTWRGTTVVHSAAGKEEIRGAFLDWLEADLDSLVVDVPPLPFDFALGWVGYLGYELKSECGGRRAHRAETPDATMIFAPHAVAFDHHERRAYLLALAEVGDETAARQWIRETEAQWNAMCALGAALREPAVSTEAEGLELRHDRQHYLGLIEECQRQIRAGETYEVCLTNMAHGRAAVDPWDGYRFLRAHSPAPFAALLRFGALSVLSTSPERFLRISADRVVESKPIKGTRPRSDDLREDRRLREELRASEKDRAENLMIVDLVRNDLSTCAEPGSVHVHELFDVESFATVHQLVSTVRARLRADASAVSCVRAAFPGGSMTGAPKIRTMQIIDELEEGARGIYSGALGYFSLNGATDHSIVIRTLVVDAGRVSFGVGGAITALSDPDEEWEETAVKAVGLLRLFGERFPDHDVVHSE</sequence>
<dbReference type="RefSeq" id="WP_132493322.1">
    <property type="nucleotide sequence ID" value="NZ_SMKW01000076.1"/>
</dbReference>
<evidence type="ECO:0000259" key="6">
    <source>
        <dbReference type="Pfam" id="PF00117"/>
    </source>
</evidence>
<organism evidence="9 10">
    <name type="scientific">Saccharopolyspora elongata</name>
    <dbReference type="NCBI Taxonomy" id="2530387"/>
    <lineage>
        <taxon>Bacteria</taxon>
        <taxon>Bacillati</taxon>
        <taxon>Actinomycetota</taxon>
        <taxon>Actinomycetes</taxon>
        <taxon>Pseudonocardiales</taxon>
        <taxon>Pseudonocardiaceae</taxon>
        <taxon>Saccharopolyspora</taxon>
    </lineage>
</organism>
<evidence type="ECO:0000256" key="3">
    <source>
        <dbReference type="ARBA" id="ARBA00022679"/>
    </source>
</evidence>
<evidence type="ECO:0000313" key="9">
    <source>
        <dbReference type="EMBL" id="TDD39555.1"/>
    </source>
</evidence>
<dbReference type="InterPro" id="IPR006221">
    <property type="entry name" value="TrpG/PapA_dom"/>
</dbReference>
<dbReference type="AlphaFoldDB" id="A0A4R4Y5J1"/>
<dbReference type="EC" id="2.6.1.85" evidence="2"/>
<accession>A0A4R4Y5J1</accession>
<dbReference type="InterPro" id="IPR005801">
    <property type="entry name" value="ADC_synthase"/>
</dbReference>
<evidence type="ECO:0000256" key="5">
    <source>
        <dbReference type="SAM" id="MobiDB-lite"/>
    </source>
</evidence>
<evidence type="ECO:0000313" key="10">
    <source>
        <dbReference type="Proteomes" id="UP000294947"/>
    </source>
</evidence>
<keyword evidence="10" id="KW-1185">Reference proteome</keyword>
<dbReference type="PANTHER" id="PTHR11236">
    <property type="entry name" value="AMINOBENZOATE/ANTHRANILATE SYNTHASE"/>
    <property type="match status" value="1"/>
</dbReference>
<feature type="compositionally biased region" description="Basic residues" evidence="5">
    <location>
        <begin position="196"/>
        <end position="209"/>
    </location>
</feature>
<keyword evidence="9" id="KW-0032">Aminotransferase</keyword>
<dbReference type="CDD" id="cd01743">
    <property type="entry name" value="GATase1_Anthranilate_Synthase"/>
    <property type="match status" value="1"/>
</dbReference>
<feature type="domain" description="Chorismate-utilising enzyme C-terminal" evidence="7">
    <location>
        <begin position="423"/>
        <end position="677"/>
    </location>
</feature>
<dbReference type="InterPro" id="IPR029062">
    <property type="entry name" value="Class_I_gatase-like"/>
</dbReference>
<evidence type="ECO:0000256" key="2">
    <source>
        <dbReference type="ARBA" id="ARBA00013139"/>
    </source>
</evidence>
<gene>
    <name evidence="9" type="primary">pabB</name>
    <name evidence="9" type="ORF">E1288_36850</name>
</gene>
<dbReference type="PRINTS" id="PR00097">
    <property type="entry name" value="ANTSNTHASEII"/>
</dbReference>
<feature type="domain" description="Anthranilate synthase component I N-terminal" evidence="8">
    <location>
        <begin position="231"/>
        <end position="372"/>
    </location>
</feature>
<evidence type="ECO:0000259" key="8">
    <source>
        <dbReference type="Pfam" id="PF04715"/>
    </source>
</evidence>
<dbReference type="GO" id="GO:0005737">
    <property type="term" value="C:cytoplasm"/>
    <property type="evidence" value="ECO:0007669"/>
    <property type="project" value="TreeGrafter"/>
</dbReference>
<dbReference type="GO" id="GO:0046820">
    <property type="term" value="F:4-amino-4-deoxychorismate synthase activity"/>
    <property type="evidence" value="ECO:0007669"/>
    <property type="project" value="UniProtKB-EC"/>
</dbReference>
<proteinExistence type="inferred from homology"/>
<protein>
    <recommendedName>
        <fullName evidence="2">aminodeoxychorismate synthase</fullName>
        <ecNumber evidence="2">2.6.1.85</ecNumber>
    </recommendedName>
</protein>
<comment type="similarity">
    <text evidence="1">In the C-terminal section; belongs to the anthranilate synthase component I family.</text>
</comment>
<dbReference type="PRINTS" id="PR00096">
    <property type="entry name" value="GATASE"/>
</dbReference>
<name>A0A4R4Y5J1_9PSEU</name>
<dbReference type="OrthoDB" id="3518032at2"/>
<dbReference type="EMBL" id="SMKW01000076">
    <property type="protein sequence ID" value="TDD39555.1"/>
    <property type="molecule type" value="Genomic_DNA"/>
</dbReference>
<comment type="caution">
    <text evidence="9">The sequence shown here is derived from an EMBL/GenBank/DDBJ whole genome shotgun (WGS) entry which is preliminary data.</text>
</comment>
<dbReference type="SUPFAM" id="SSF56322">
    <property type="entry name" value="ADC synthase"/>
    <property type="match status" value="1"/>
</dbReference>
<dbReference type="Pfam" id="PF00425">
    <property type="entry name" value="Chorismate_bind"/>
    <property type="match status" value="1"/>
</dbReference>
<evidence type="ECO:0000256" key="4">
    <source>
        <dbReference type="ARBA" id="ARBA00022962"/>
    </source>
</evidence>
<dbReference type="PRINTS" id="PR00099">
    <property type="entry name" value="CPSGATASE"/>
</dbReference>
<feature type="region of interest" description="Disordered" evidence="5">
    <location>
        <begin position="196"/>
        <end position="215"/>
    </location>
</feature>
<dbReference type="GO" id="GO:0000162">
    <property type="term" value="P:L-tryptophan biosynthetic process"/>
    <property type="evidence" value="ECO:0007669"/>
    <property type="project" value="TreeGrafter"/>
</dbReference>
<dbReference type="InterPro" id="IPR019999">
    <property type="entry name" value="Anth_synth_I-like"/>
</dbReference>
<dbReference type="NCBIfam" id="TIGR00566">
    <property type="entry name" value="trpG_papA"/>
    <property type="match status" value="1"/>
</dbReference>
<dbReference type="InterPro" id="IPR017926">
    <property type="entry name" value="GATASE"/>
</dbReference>
<dbReference type="Proteomes" id="UP000294947">
    <property type="component" value="Unassembled WGS sequence"/>
</dbReference>
<dbReference type="Pfam" id="PF00117">
    <property type="entry name" value="GATase"/>
    <property type="match status" value="1"/>
</dbReference>
<dbReference type="InterPro" id="IPR015890">
    <property type="entry name" value="Chorismate_C"/>
</dbReference>
<dbReference type="InterPro" id="IPR006805">
    <property type="entry name" value="Anth_synth_I_N"/>
</dbReference>
<dbReference type="Gene3D" id="3.40.50.880">
    <property type="match status" value="1"/>
</dbReference>
<dbReference type="Pfam" id="PF04715">
    <property type="entry name" value="Anth_synt_I_N"/>
    <property type="match status" value="1"/>
</dbReference>
<keyword evidence="4" id="KW-0315">Glutamine amidotransferase</keyword>
<dbReference type="NCBIfam" id="TIGR00553">
    <property type="entry name" value="pabB"/>
    <property type="match status" value="1"/>
</dbReference>
<dbReference type="InterPro" id="IPR005802">
    <property type="entry name" value="ADC_synth_comp_1"/>
</dbReference>
<dbReference type="Gene3D" id="3.60.120.10">
    <property type="entry name" value="Anthranilate synthase"/>
    <property type="match status" value="1"/>
</dbReference>
<dbReference type="PROSITE" id="PS51273">
    <property type="entry name" value="GATASE_TYPE_1"/>
    <property type="match status" value="1"/>
</dbReference>
<evidence type="ECO:0000259" key="7">
    <source>
        <dbReference type="Pfam" id="PF00425"/>
    </source>
</evidence>
<dbReference type="FunFam" id="3.40.50.880:FF:000003">
    <property type="entry name" value="Anthranilate synthase component II"/>
    <property type="match status" value="1"/>
</dbReference>
<dbReference type="SUPFAM" id="SSF52317">
    <property type="entry name" value="Class I glutamine amidotransferase-like"/>
    <property type="match status" value="1"/>
</dbReference>
<reference evidence="9 10" key="1">
    <citation type="submission" date="2019-03" db="EMBL/GenBank/DDBJ databases">
        <title>Draft genome sequences of novel Actinobacteria.</title>
        <authorList>
            <person name="Sahin N."/>
            <person name="Ay H."/>
            <person name="Saygin H."/>
        </authorList>
    </citation>
    <scope>NUCLEOTIDE SEQUENCE [LARGE SCALE GENOMIC DNA]</scope>
    <source>
        <strain evidence="9 10">7K502</strain>
    </source>
</reference>
<dbReference type="GO" id="GO:0008153">
    <property type="term" value="P:4-aminobenzoate biosynthetic process"/>
    <property type="evidence" value="ECO:0007669"/>
    <property type="project" value="TreeGrafter"/>
</dbReference>
<feature type="domain" description="Glutamine amidotransferase" evidence="6">
    <location>
        <begin position="4"/>
        <end position="185"/>
    </location>
</feature>